<keyword evidence="4" id="KW-1185">Reference proteome</keyword>
<evidence type="ECO:0000256" key="2">
    <source>
        <dbReference type="SAM" id="MobiDB-lite"/>
    </source>
</evidence>
<feature type="region of interest" description="Disordered" evidence="2">
    <location>
        <begin position="183"/>
        <end position="235"/>
    </location>
</feature>
<feature type="coiled-coil region" evidence="1">
    <location>
        <begin position="127"/>
        <end position="172"/>
    </location>
</feature>
<organism evidence="3 4">
    <name type="scientific">Pleurostoma richardsiae</name>
    <dbReference type="NCBI Taxonomy" id="41990"/>
    <lineage>
        <taxon>Eukaryota</taxon>
        <taxon>Fungi</taxon>
        <taxon>Dikarya</taxon>
        <taxon>Ascomycota</taxon>
        <taxon>Pezizomycotina</taxon>
        <taxon>Sordariomycetes</taxon>
        <taxon>Sordariomycetidae</taxon>
        <taxon>Calosphaeriales</taxon>
        <taxon>Pleurostomataceae</taxon>
        <taxon>Pleurostoma</taxon>
    </lineage>
</organism>
<dbReference type="EMBL" id="JANBVO010000163">
    <property type="protein sequence ID" value="KAJ9129585.1"/>
    <property type="molecule type" value="Genomic_DNA"/>
</dbReference>
<accession>A0AA38VAU2</accession>
<gene>
    <name evidence="3" type="ORF">NKR23_g12507</name>
</gene>
<feature type="compositionally biased region" description="Acidic residues" evidence="2">
    <location>
        <begin position="201"/>
        <end position="210"/>
    </location>
</feature>
<evidence type="ECO:0000256" key="1">
    <source>
        <dbReference type="SAM" id="Coils"/>
    </source>
</evidence>
<keyword evidence="1" id="KW-0175">Coiled coil</keyword>
<name>A0AA38VAU2_9PEZI</name>
<feature type="region of interest" description="Disordered" evidence="2">
    <location>
        <begin position="1"/>
        <end position="27"/>
    </location>
</feature>
<proteinExistence type="predicted"/>
<sequence length="235" mass="26273">MASQKNANQVTNVCQQPSSCRPGSQRGTPTLCGSVDDQHSDLRKALCDMSYMLSDAYNSLGKHRCVPSSCFEAYKQAYHQEHRKLKEASEANRSLGKMNEWLKAESDHYKLDSAAMRSRLQERDTSLANLGSRVERLDRINRDMQEAHDEALRNAADRIVNQDRKIDELLAQIKDVAAIEGQSPAALGASSPGKRRRLDEHELEQEDGMGEDGKDRKRRQTMAASGVKLECAPAE</sequence>
<comment type="caution">
    <text evidence="3">The sequence shown here is derived from an EMBL/GenBank/DDBJ whole genome shotgun (WGS) entry which is preliminary data.</text>
</comment>
<dbReference type="AlphaFoldDB" id="A0AA38VAU2"/>
<protein>
    <submittedName>
        <fullName evidence="3">Uncharacterized protein</fullName>
    </submittedName>
</protein>
<evidence type="ECO:0000313" key="3">
    <source>
        <dbReference type="EMBL" id="KAJ9129585.1"/>
    </source>
</evidence>
<dbReference type="Proteomes" id="UP001174694">
    <property type="component" value="Unassembled WGS sequence"/>
</dbReference>
<reference evidence="3" key="1">
    <citation type="submission" date="2022-07" db="EMBL/GenBank/DDBJ databases">
        <title>Fungi with potential for degradation of polypropylene.</title>
        <authorList>
            <person name="Gostincar C."/>
        </authorList>
    </citation>
    <scope>NUCLEOTIDE SEQUENCE</scope>
    <source>
        <strain evidence="3">EXF-13308</strain>
    </source>
</reference>
<evidence type="ECO:0000313" key="4">
    <source>
        <dbReference type="Proteomes" id="UP001174694"/>
    </source>
</evidence>